<dbReference type="OrthoDB" id="6058802at2759"/>
<sequence length="296" mass="33963">MEIKMEREKTEINYGDGFINVYLPREDGFDHGNLVAPSPIFTVDSLYKFSDQVLNDRHLFLGKKTIHHTHFDFDDVDSNGLNSGRSSVLGEKDSNVKTIKLSLDASQQGVNIRHRRRFNERLSAYVSNNRKYNETVKIKQYSKSATNPRNVREVTSKGMRESVSRGVRESSPRSIKDISNKPRKNLITPVLTLGTPRRGVSFEKALKSDAIGLPPLNKTRTMTRQKSCFGKEDTFWFPSSALRGIEPKHGHATVRPSSRQFKVWRQSTQMLLDNERFSPMTWPNQNEIMITQKTFV</sequence>
<comment type="caution">
    <text evidence="2">The sequence shown here is derived from an EMBL/GenBank/DDBJ whole genome shotgun (WGS) entry which is preliminary data.</text>
</comment>
<dbReference type="AlphaFoldDB" id="A0A8B6CGW2"/>
<dbReference type="Proteomes" id="UP000596742">
    <property type="component" value="Unassembled WGS sequence"/>
</dbReference>
<evidence type="ECO:0000313" key="3">
    <source>
        <dbReference type="Proteomes" id="UP000596742"/>
    </source>
</evidence>
<protein>
    <submittedName>
        <fullName evidence="2">Uncharacterized protein</fullName>
    </submittedName>
</protein>
<proteinExistence type="predicted"/>
<feature type="compositionally biased region" description="Basic and acidic residues" evidence="1">
    <location>
        <begin position="150"/>
        <end position="179"/>
    </location>
</feature>
<keyword evidence="3" id="KW-1185">Reference proteome</keyword>
<evidence type="ECO:0000313" key="2">
    <source>
        <dbReference type="EMBL" id="VDI05103.1"/>
    </source>
</evidence>
<evidence type="ECO:0000256" key="1">
    <source>
        <dbReference type="SAM" id="MobiDB-lite"/>
    </source>
</evidence>
<name>A0A8B6CGW2_MYTGA</name>
<accession>A0A8B6CGW2</accession>
<organism evidence="2 3">
    <name type="scientific">Mytilus galloprovincialis</name>
    <name type="common">Mediterranean mussel</name>
    <dbReference type="NCBI Taxonomy" id="29158"/>
    <lineage>
        <taxon>Eukaryota</taxon>
        <taxon>Metazoa</taxon>
        <taxon>Spiralia</taxon>
        <taxon>Lophotrochozoa</taxon>
        <taxon>Mollusca</taxon>
        <taxon>Bivalvia</taxon>
        <taxon>Autobranchia</taxon>
        <taxon>Pteriomorphia</taxon>
        <taxon>Mytilida</taxon>
        <taxon>Mytiloidea</taxon>
        <taxon>Mytilidae</taxon>
        <taxon>Mytilinae</taxon>
        <taxon>Mytilus</taxon>
    </lineage>
</organism>
<gene>
    <name evidence="2" type="ORF">MGAL_10B002427</name>
</gene>
<dbReference type="EMBL" id="UYJE01001777">
    <property type="protein sequence ID" value="VDI05103.1"/>
    <property type="molecule type" value="Genomic_DNA"/>
</dbReference>
<reference evidence="2" key="1">
    <citation type="submission" date="2018-11" db="EMBL/GenBank/DDBJ databases">
        <authorList>
            <person name="Alioto T."/>
            <person name="Alioto T."/>
        </authorList>
    </citation>
    <scope>NUCLEOTIDE SEQUENCE</scope>
</reference>
<feature type="region of interest" description="Disordered" evidence="1">
    <location>
        <begin position="143"/>
        <end position="179"/>
    </location>
</feature>